<feature type="region of interest" description="Disordered" evidence="1">
    <location>
        <begin position="44"/>
        <end position="79"/>
    </location>
</feature>
<comment type="caution">
    <text evidence="2">The sequence shown here is derived from an EMBL/GenBank/DDBJ whole genome shotgun (WGS) entry which is preliminary data.</text>
</comment>
<dbReference type="InterPro" id="IPR047675">
    <property type="entry name" value="Putative_zinc-bd"/>
</dbReference>
<evidence type="ECO:0000256" key="1">
    <source>
        <dbReference type="SAM" id="MobiDB-lite"/>
    </source>
</evidence>
<dbReference type="RefSeq" id="WP_238245646.1">
    <property type="nucleotide sequence ID" value="NZ_BPQP01000064.1"/>
</dbReference>
<name>A0ABQ4S238_9HYPH</name>
<sequence>MKRGFGTNAPASLRQIAWRRSARFRAMGRAACLRFNALRRAGPKCEATKRSDGQPCQNPPLANGSGRCRLHGGATPSGKKWHVVQYPSSDTPVRAAKSDRKANDQVRRARKLAKRLGAMTPEQRARYDAWQRTHQPGPPGARSAARYAADQNRAIREILERPDAPDALDPEMAELDGLLTELKRQHAAAAEQPADLYLGAIFE</sequence>
<dbReference type="NCBIfam" id="NF041373">
    <property type="entry name" value="HGG_STG"/>
    <property type="match status" value="1"/>
</dbReference>
<reference evidence="2" key="2">
    <citation type="submission" date="2021-08" db="EMBL/GenBank/DDBJ databases">
        <authorList>
            <person name="Tani A."/>
            <person name="Ola A."/>
            <person name="Ogura Y."/>
            <person name="Katsura K."/>
            <person name="Hayashi T."/>
        </authorList>
    </citation>
    <scope>NUCLEOTIDE SEQUENCE</scope>
    <source>
        <strain evidence="2">DSM 19015</strain>
    </source>
</reference>
<organism evidence="2 3">
    <name type="scientific">Methylobacterium iners</name>
    <dbReference type="NCBI Taxonomy" id="418707"/>
    <lineage>
        <taxon>Bacteria</taxon>
        <taxon>Pseudomonadati</taxon>
        <taxon>Pseudomonadota</taxon>
        <taxon>Alphaproteobacteria</taxon>
        <taxon>Hyphomicrobiales</taxon>
        <taxon>Methylobacteriaceae</taxon>
        <taxon>Methylobacterium</taxon>
    </lineage>
</organism>
<evidence type="ECO:0008006" key="4">
    <source>
        <dbReference type="Google" id="ProtNLM"/>
    </source>
</evidence>
<dbReference type="Proteomes" id="UP001055125">
    <property type="component" value="Unassembled WGS sequence"/>
</dbReference>
<evidence type="ECO:0000313" key="2">
    <source>
        <dbReference type="EMBL" id="GJD96544.1"/>
    </source>
</evidence>
<evidence type="ECO:0000313" key="3">
    <source>
        <dbReference type="Proteomes" id="UP001055125"/>
    </source>
</evidence>
<protein>
    <recommendedName>
        <fullName evidence="4">Integrase DNA-binding domain-containing protein</fullName>
    </recommendedName>
</protein>
<dbReference type="EMBL" id="BPQP01000064">
    <property type="protein sequence ID" value="GJD96544.1"/>
    <property type="molecule type" value="Genomic_DNA"/>
</dbReference>
<proteinExistence type="predicted"/>
<reference evidence="2" key="1">
    <citation type="journal article" date="2021" name="Front. Microbiol.">
        <title>Comprehensive Comparative Genomics and Phenotyping of Methylobacterium Species.</title>
        <authorList>
            <person name="Alessa O."/>
            <person name="Ogura Y."/>
            <person name="Fujitani Y."/>
            <person name="Takami H."/>
            <person name="Hayashi T."/>
            <person name="Sahin N."/>
            <person name="Tani A."/>
        </authorList>
    </citation>
    <scope>NUCLEOTIDE SEQUENCE</scope>
    <source>
        <strain evidence="2">DSM 19015</strain>
    </source>
</reference>
<keyword evidence="3" id="KW-1185">Reference proteome</keyword>
<accession>A0ABQ4S238</accession>
<gene>
    <name evidence="2" type="ORF">OCOJLMKI_3766</name>
</gene>